<reference evidence="3" key="1">
    <citation type="submission" date="2021-02" db="EMBL/GenBank/DDBJ databases">
        <authorList>
            <person name="Nowell W R."/>
        </authorList>
    </citation>
    <scope>NUCLEOTIDE SEQUENCE</scope>
</reference>
<dbReference type="EMBL" id="CAJOBG010005241">
    <property type="protein sequence ID" value="CAF4145195.1"/>
    <property type="molecule type" value="Genomic_DNA"/>
</dbReference>
<dbReference type="Proteomes" id="UP000663842">
    <property type="component" value="Unassembled WGS sequence"/>
</dbReference>
<evidence type="ECO:0000313" key="3">
    <source>
        <dbReference type="EMBL" id="CAF4145195.1"/>
    </source>
</evidence>
<proteinExistence type="predicted"/>
<gene>
    <name evidence="1" type="ORF">GIL414_LOCUS17372</name>
    <name evidence="3" type="ORF">OVN521_LOCUS23292</name>
    <name evidence="2" type="ORF">UXM345_LOCUS23178</name>
</gene>
<sequence length="101" mass="11789">MNFLRHHFHFRRLLVEIVVDLDVDIVFDLISDRLLLAFIAMNHVVEDEDHHGYLHDCGDGLDVLHGNCSWSLSSQYTYLQLQLIIIPTLLTIEYYCGETTK</sequence>
<dbReference type="EMBL" id="CAJOBJ010008227">
    <property type="protein sequence ID" value="CAF4106716.1"/>
    <property type="molecule type" value="Genomic_DNA"/>
</dbReference>
<comment type="caution">
    <text evidence="3">The sequence shown here is derived from an EMBL/GenBank/DDBJ whole genome shotgun (WGS) entry which is preliminary data.</text>
</comment>
<organism evidence="3 4">
    <name type="scientific">Rotaria magnacalcarata</name>
    <dbReference type="NCBI Taxonomy" id="392030"/>
    <lineage>
        <taxon>Eukaryota</taxon>
        <taxon>Metazoa</taxon>
        <taxon>Spiralia</taxon>
        <taxon>Gnathifera</taxon>
        <taxon>Rotifera</taxon>
        <taxon>Eurotatoria</taxon>
        <taxon>Bdelloidea</taxon>
        <taxon>Philodinida</taxon>
        <taxon>Philodinidae</taxon>
        <taxon>Rotaria</taxon>
    </lineage>
</organism>
<evidence type="ECO:0000313" key="4">
    <source>
        <dbReference type="Proteomes" id="UP000663866"/>
    </source>
</evidence>
<evidence type="ECO:0000313" key="1">
    <source>
        <dbReference type="EMBL" id="CAF4106716.1"/>
    </source>
</evidence>
<evidence type="ECO:0000313" key="2">
    <source>
        <dbReference type="EMBL" id="CAF4117080.1"/>
    </source>
</evidence>
<name>A0A819XNX1_9BILA</name>
<dbReference type="AlphaFoldDB" id="A0A819XNX1"/>
<accession>A0A819XNX1</accession>
<protein>
    <submittedName>
        <fullName evidence="3">Uncharacterized protein</fullName>
    </submittedName>
</protein>
<keyword evidence="4" id="KW-1185">Reference proteome</keyword>
<dbReference type="Proteomes" id="UP000663866">
    <property type="component" value="Unassembled WGS sequence"/>
</dbReference>
<dbReference type="EMBL" id="CAJOBF010003946">
    <property type="protein sequence ID" value="CAF4117080.1"/>
    <property type="molecule type" value="Genomic_DNA"/>
</dbReference>
<dbReference type="Proteomes" id="UP000681720">
    <property type="component" value="Unassembled WGS sequence"/>
</dbReference>